<sequence>MLFISTNSDNSAYGHGCCSKCFLHDLSLFKDYPFCSCSAYGHRALAAAVSAVFSLHSLPTRTTSIVSRERVKFNKVSLLYRNVSSGANAVSIRAQVSTKSPAKAEKVSKKQDEGVVVNKYRPEEPYIGKCLLNTKITGDDAPEEIWHIVISTDGEIPYREGQSIGVIPDGIDENGKPHKLSLYSIASSALGDFGNSKTVSLCVKRVVYTNEQGQIVKGVSSNFLCDLKPGAEVMLTGPVGTEMLMPKDPNATIIMLATGTGIAPFRSFLWKMFFEKHNDYKFNGLAWLFFGVTTSSSLLYKKEFEKMKEKNPDNFRVDFAVSGEQTNEKGEKMYVQTRMAQYAEELWDLLKKDNTYVYMSGNKAMEKGIDEIMVSLAAKDGIDWLEYRKSLKKGEQWNVEVY</sequence>
<feature type="binding site" evidence="12">
    <location>
        <position position="332"/>
    </location>
    <ligand>
        <name>NADP(+)</name>
        <dbReference type="ChEBI" id="CHEBI:58349"/>
    </ligand>
</feature>
<feature type="binding site" evidence="12">
    <location>
        <position position="400"/>
    </location>
    <ligand>
        <name>NADP(+)</name>
        <dbReference type="ChEBI" id="CHEBI:58349"/>
    </ligand>
</feature>
<dbReference type="InterPro" id="IPR017927">
    <property type="entry name" value="FAD-bd_FR_type"/>
</dbReference>
<keyword evidence="7" id="KW-0809">Transit peptide</keyword>
<evidence type="ECO:0000256" key="3">
    <source>
        <dbReference type="ARBA" id="ARBA00022531"/>
    </source>
</evidence>
<dbReference type="PROSITE" id="PS51384">
    <property type="entry name" value="FAD_FR"/>
    <property type="match status" value="1"/>
</dbReference>
<evidence type="ECO:0000313" key="15">
    <source>
        <dbReference type="Proteomes" id="UP000834106"/>
    </source>
</evidence>
<dbReference type="InterPro" id="IPR035442">
    <property type="entry name" value="FNR_plant_Cyanobacteria"/>
</dbReference>
<dbReference type="SUPFAM" id="SSF63380">
    <property type="entry name" value="Riboflavin synthase domain-like"/>
    <property type="match status" value="1"/>
</dbReference>
<evidence type="ECO:0000256" key="1">
    <source>
        <dbReference type="ARBA" id="ARBA00001974"/>
    </source>
</evidence>
<dbReference type="PIRSF" id="PIRSF000361">
    <property type="entry name" value="Frd-NADP+_RD"/>
    <property type="match status" value="1"/>
</dbReference>
<accession>A0AAD2EEG2</accession>
<evidence type="ECO:0000256" key="10">
    <source>
        <dbReference type="ARBA" id="ARBA00047776"/>
    </source>
</evidence>
<dbReference type="EMBL" id="OU503057">
    <property type="protein sequence ID" value="CAI9786343.1"/>
    <property type="molecule type" value="Genomic_DNA"/>
</dbReference>
<evidence type="ECO:0000256" key="6">
    <source>
        <dbReference type="ARBA" id="ARBA00022857"/>
    </source>
</evidence>
<dbReference type="GO" id="GO:0015979">
    <property type="term" value="P:photosynthesis"/>
    <property type="evidence" value="ECO:0007669"/>
    <property type="project" value="UniProtKB-KW"/>
</dbReference>
<dbReference type="Gene3D" id="3.40.50.80">
    <property type="entry name" value="Nucleotide-binding domain of ferredoxin-NADP reductase (FNR) module"/>
    <property type="match status" value="1"/>
</dbReference>
<evidence type="ECO:0000259" key="13">
    <source>
        <dbReference type="PROSITE" id="PS51384"/>
    </source>
</evidence>
<dbReference type="AlphaFoldDB" id="A0AAD2EEG2"/>
<proteinExistence type="inferred from homology"/>
<keyword evidence="15" id="KW-1185">Reference proteome</keyword>
<dbReference type="InterPro" id="IPR017938">
    <property type="entry name" value="Riboflavin_synthase-like_b-brl"/>
</dbReference>
<dbReference type="PANTHER" id="PTHR43314">
    <property type="match status" value="1"/>
</dbReference>
<evidence type="ECO:0000256" key="12">
    <source>
        <dbReference type="PIRSR" id="PIRSR000361-1"/>
    </source>
</evidence>
<dbReference type="InterPro" id="IPR001433">
    <property type="entry name" value="OxRdtase_FAD/NAD-bd"/>
</dbReference>
<gene>
    <name evidence="14" type="ORF">FPE_LOCUS33773</name>
</gene>
<dbReference type="InterPro" id="IPR001709">
    <property type="entry name" value="Flavoprot_Pyr_Nucl_cyt_Rdtase"/>
</dbReference>
<evidence type="ECO:0000256" key="7">
    <source>
        <dbReference type="ARBA" id="ARBA00022946"/>
    </source>
</evidence>
<feature type="domain" description="FAD-binding FR-type" evidence="13">
    <location>
        <begin position="123"/>
        <end position="245"/>
    </location>
</feature>
<evidence type="ECO:0000313" key="14">
    <source>
        <dbReference type="EMBL" id="CAI9786343.1"/>
    </source>
</evidence>
<reference evidence="14" key="1">
    <citation type="submission" date="2023-05" db="EMBL/GenBank/DDBJ databases">
        <authorList>
            <person name="Huff M."/>
        </authorList>
    </citation>
    <scope>NUCLEOTIDE SEQUENCE</scope>
</reference>
<dbReference type="PIRSF" id="PIRSF501178">
    <property type="entry name" value="FNR-PetH"/>
    <property type="match status" value="1"/>
</dbReference>
<organism evidence="14 15">
    <name type="scientific">Fraxinus pennsylvanica</name>
    <dbReference type="NCBI Taxonomy" id="56036"/>
    <lineage>
        <taxon>Eukaryota</taxon>
        <taxon>Viridiplantae</taxon>
        <taxon>Streptophyta</taxon>
        <taxon>Embryophyta</taxon>
        <taxon>Tracheophyta</taxon>
        <taxon>Spermatophyta</taxon>
        <taxon>Magnoliopsida</taxon>
        <taxon>eudicotyledons</taxon>
        <taxon>Gunneridae</taxon>
        <taxon>Pentapetalae</taxon>
        <taxon>asterids</taxon>
        <taxon>lamiids</taxon>
        <taxon>Lamiales</taxon>
        <taxon>Oleaceae</taxon>
        <taxon>Oleeae</taxon>
        <taxon>Fraxinus</taxon>
    </lineage>
</organism>
<dbReference type="Pfam" id="PF00175">
    <property type="entry name" value="NAD_binding_1"/>
    <property type="match status" value="1"/>
</dbReference>
<protein>
    <recommendedName>
        <fullName evidence="11">Ferredoxin--NADP reductase, chloroplastic</fullName>
        <shortName evidence="11">FNR</shortName>
        <ecNumber evidence="11">1.18.1.2</ecNumber>
    </recommendedName>
</protein>
<dbReference type="PRINTS" id="PR00371">
    <property type="entry name" value="FPNCR"/>
</dbReference>
<dbReference type="SUPFAM" id="SSF52343">
    <property type="entry name" value="Ferredoxin reductase-like, C-terminal NADP-linked domain"/>
    <property type="match status" value="1"/>
</dbReference>
<dbReference type="InterPro" id="IPR039261">
    <property type="entry name" value="FNR_nucleotide-bd"/>
</dbReference>
<dbReference type="InterPro" id="IPR015701">
    <property type="entry name" value="FNR"/>
</dbReference>
<comment type="similarity">
    <text evidence="2 11">Belongs to the ferredoxin--NADP reductase type 1 family.</text>
</comment>
<keyword evidence="8" id="KW-0813">Transport</keyword>
<evidence type="ECO:0000256" key="2">
    <source>
        <dbReference type="ARBA" id="ARBA00008312"/>
    </source>
</evidence>
<dbReference type="Proteomes" id="UP000834106">
    <property type="component" value="Chromosome 22"/>
</dbReference>
<dbReference type="FunFam" id="3.40.50.80:FF:000008">
    <property type="entry name" value="Ferredoxin--NADP reductase, chloroplastic"/>
    <property type="match status" value="1"/>
</dbReference>
<dbReference type="EC" id="1.18.1.2" evidence="11"/>
<dbReference type="GO" id="GO:0009507">
    <property type="term" value="C:chloroplast"/>
    <property type="evidence" value="ECO:0007669"/>
    <property type="project" value="UniProtKB-SubCell"/>
</dbReference>
<comment type="catalytic activity">
    <reaction evidence="10 11">
        <text>2 reduced [2Fe-2S]-[ferredoxin] + NADP(+) + H(+) = 2 oxidized [2Fe-2S]-[ferredoxin] + NADPH</text>
        <dbReference type="Rhea" id="RHEA:20125"/>
        <dbReference type="Rhea" id="RHEA-COMP:10000"/>
        <dbReference type="Rhea" id="RHEA-COMP:10001"/>
        <dbReference type="ChEBI" id="CHEBI:15378"/>
        <dbReference type="ChEBI" id="CHEBI:33737"/>
        <dbReference type="ChEBI" id="CHEBI:33738"/>
        <dbReference type="ChEBI" id="CHEBI:57783"/>
        <dbReference type="ChEBI" id="CHEBI:58349"/>
        <dbReference type="EC" id="1.18.1.2"/>
    </reaction>
</comment>
<dbReference type="CDD" id="cd06208">
    <property type="entry name" value="CYPOR_like_FNR"/>
    <property type="match status" value="1"/>
</dbReference>
<evidence type="ECO:0000256" key="11">
    <source>
        <dbReference type="PIRNR" id="PIRNR000361"/>
    </source>
</evidence>
<feature type="binding site" evidence="12">
    <location>
        <position position="204"/>
    </location>
    <ligand>
        <name>NADP(+)</name>
        <dbReference type="ChEBI" id="CHEBI:58349"/>
    </ligand>
</feature>
<keyword evidence="8" id="KW-0249">Electron transport</keyword>
<feature type="binding site" evidence="12">
    <location>
        <position position="260"/>
    </location>
    <ligand>
        <name>NADP(+)</name>
        <dbReference type="ChEBI" id="CHEBI:58349"/>
    </ligand>
</feature>
<keyword evidence="4 11" id="KW-0285">Flavoprotein</keyword>
<name>A0AAD2EEG2_9LAMI</name>
<comment type="subcellular location">
    <subcellularLocation>
        <location evidence="11">Plastid</location>
        <location evidence="11">Chloroplast</location>
    </subcellularLocation>
</comment>
<evidence type="ECO:0000256" key="4">
    <source>
        <dbReference type="ARBA" id="ARBA00022630"/>
    </source>
</evidence>
<keyword evidence="3" id="KW-0602">Photosynthesis</keyword>
<dbReference type="GO" id="GO:0004324">
    <property type="term" value="F:ferredoxin-NADP+ reductase activity"/>
    <property type="evidence" value="ECO:0007669"/>
    <property type="project" value="UniProtKB-EC"/>
</dbReference>
<keyword evidence="6 11" id="KW-0521">NADP</keyword>
<keyword evidence="5 11" id="KW-0274">FAD</keyword>
<feature type="binding site" evidence="12">
    <location>
        <position position="184"/>
    </location>
    <ligand>
        <name>NADP(+)</name>
        <dbReference type="ChEBI" id="CHEBI:58349"/>
    </ligand>
</feature>
<keyword evidence="9 11" id="KW-0560">Oxidoreductase</keyword>
<comment type="cofactor">
    <cofactor evidence="1">
        <name>FAD</name>
        <dbReference type="ChEBI" id="CHEBI:57692"/>
    </cofactor>
</comment>
<evidence type="ECO:0000256" key="8">
    <source>
        <dbReference type="ARBA" id="ARBA00022982"/>
    </source>
</evidence>
<dbReference type="Gene3D" id="2.40.30.10">
    <property type="entry name" value="Translation factors"/>
    <property type="match status" value="1"/>
</dbReference>
<evidence type="ECO:0000256" key="5">
    <source>
        <dbReference type="ARBA" id="ARBA00022827"/>
    </source>
</evidence>
<evidence type="ECO:0000256" key="9">
    <source>
        <dbReference type="ARBA" id="ARBA00023002"/>
    </source>
</evidence>